<protein>
    <submittedName>
        <fullName evidence="1">Uncharacterized protein</fullName>
    </submittedName>
</protein>
<sequence length="40" mass="4509">MDNRGNTSLVYEEQLKDVSPSEAENKICRKVVLTAINTNQ</sequence>
<gene>
    <name evidence="1" type="ORF">H1P_5570002</name>
</gene>
<organism evidence="1 2">
    <name type="scientific">Hyella patelloides LEGE 07179</name>
    <dbReference type="NCBI Taxonomy" id="945734"/>
    <lineage>
        <taxon>Bacteria</taxon>
        <taxon>Bacillati</taxon>
        <taxon>Cyanobacteriota</taxon>
        <taxon>Cyanophyceae</taxon>
        <taxon>Pleurocapsales</taxon>
        <taxon>Hyellaceae</taxon>
        <taxon>Hyella</taxon>
    </lineage>
</organism>
<keyword evidence="2" id="KW-1185">Reference proteome</keyword>
<name>A0A563W0J2_9CYAN</name>
<accession>A0A563W0J2</accession>
<dbReference type="AlphaFoldDB" id="A0A563W0J2"/>
<dbReference type="Proteomes" id="UP000320055">
    <property type="component" value="Unassembled WGS sequence"/>
</dbReference>
<evidence type="ECO:0000313" key="1">
    <source>
        <dbReference type="EMBL" id="VEP17137.1"/>
    </source>
</evidence>
<proteinExistence type="predicted"/>
<evidence type="ECO:0000313" key="2">
    <source>
        <dbReference type="Proteomes" id="UP000320055"/>
    </source>
</evidence>
<dbReference type="EMBL" id="CAACVJ010000509">
    <property type="protein sequence ID" value="VEP17137.1"/>
    <property type="molecule type" value="Genomic_DNA"/>
</dbReference>
<reference evidence="1 2" key="1">
    <citation type="submission" date="2019-01" db="EMBL/GenBank/DDBJ databases">
        <authorList>
            <person name="Brito A."/>
        </authorList>
    </citation>
    <scope>NUCLEOTIDE SEQUENCE [LARGE SCALE GENOMIC DNA]</scope>
    <source>
        <strain evidence="1">1</strain>
    </source>
</reference>